<reference evidence="2" key="1">
    <citation type="submission" date="2016-04" db="EMBL/GenBank/DDBJ databases">
        <title>Cephalotus genome sequencing.</title>
        <authorList>
            <person name="Fukushima K."/>
            <person name="Hasebe M."/>
            <person name="Fang X."/>
        </authorList>
    </citation>
    <scope>NUCLEOTIDE SEQUENCE [LARGE SCALE GENOMIC DNA]</scope>
    <source>
        <strain evidence="2">cv. St1</strain>
    </source>
</reference>
<proteinExistence type="predicted"/>
<dbReference type="Proteomes" id="UP000187406">
    <property type="component" value="Unassembled WGS sequence"/>
</dbReference>
<dbReference type="EMBL" id="BDDD01000592">
    <property type="protein sequence ID" value="GAV67907.1"/>
    <property type="molecule type" value="Genomic_DNA"/>
</dbReference>
<keyword evidence="2" id="KW-1185">Reference proteome</keyword>
<dbReference type="OrthoDB" id="1720853at2759"/>
<protein>
    <submittedName>
        <fullName evidence="1">Uncharacterized protein</fullName>
    </submittedName>
</protein>
<name>A0A1Q3BIR9_CEPFO</name>
<gene>
    <name evidence="1" type="ORF">CFOL_v3_11410</name>
</gene>
<organism evidence="1 2">
    <name type="scientific">Cephalotus follicularis</name>
    <name type="common">Albany pitcher plant</name>
    <dbReference type="NCBI Taxonomy" id="3775"/>
    <lineage>
        <taxon>Eukaryota</taxon>
        <taxon>Viridiplantae</taxon>
        <taxon>Streptophyta</taxon>
        <taxon>Embryophyta</taxon>
        <taxon>Tracheophyta</taxon>
        <taxon>Spermatophyta</taxon>
        <taxon>Magnoliopsida</taxon>
        <taxon>eudicotyledons</taxon>
        <taxon>Gunneridae</taxon>
        <taxon>Pentapetalae</taxon>
        <taxon>rosids</taxon>
        <taxon>fabids</taxon>
        <taxon>Oxalidales</taxon>
        <taxon>Cephalotaceae</taxon>
        <taxon>Cephalotus</taxon>
    </lineage>
</organism>
<dbReference type="AlphaFoldDB" id="A0A1Q3BIR9"/>
<dbReference type="STRING" id="3775.A0A1Q3BIR9"/>
<accession>A0A1Q3BIR9</accession>
<evidence type="ECO:0000313" key="1">
    <source>
        <dbReference type="EMBL" id="GAV67907.1"/>
    </source>
</evidence>
<dbReference type="InParanoid" id="A0A1Q3BIR9"/>
<dbReference type="GO" id="GO:0009507">
    <property type="term" value="C:chloroplast"/>
    <property type="evidence" value="ECO:0007669"/>
    <property type="project" value="TreeGrafter"/>
</dbReference>
<comment type="caution">
    <text evidence="1">The sequence shown here is derived from an EMBL/GenBank/DDBJ whole genome shotgun (WGS) entry which is preliminary data.</text>
</comment>
<dbReference type="PANTHER" id="PTHR31033">
    <property type="entry name" value="PROTEIN, PUTATIVE-RELATED"/>
    <property type="match status" value="1"/>
</dbReference>
<dbReference type="PANTHER" id="PTHR31033:SF18">
    <property type="entry name" value="OS06G0115800 PROTEIN"/>
    <property type="match status" value="1"/>
</dbReference>
<sequence>MDFLFNGMDGDTFECLFDVKDIQRCPFLRSINKPASFSLSPINFPTSTLVRGAKGPILEDGPNLDMAFKLFHGKDGVVPLSGRSYFHIDNQEPEPAPSLIP</sequence>
<evidence type="ECO:0000313" key="2">
    <source>
        <dbReference type="Proteomes" id="UP000187406"/>
    </source>
</evidence>